<dbReference type="SUPFAM" id="SSF49503">
    <property type="entry name" value="Cupredoxins"/>
    <property type="match status" value="1"/>
</dbReference>
<feature type="domain" description="Blue (type 1) copper" evidence="5">
    <location>
        <begin position="55"/>
        <end position="169"/>
    </location>
</feature>
<accession>A0ABP3VCP1</accession>
<evidence type="ECO:0000313" key="6">
    <source>
        <dbReference type="EMBL" id="GAA0755262.1"/>
    </source>
</evidence>
<keyword evidence="7" id="KW-1185">Reference proteome</keyword>
<dbReference type="PROSITE" id="PS51257">
    <property type="entry name" value="PROKAR_LIPOPROTEIN"/>
    <property type="match status" value="1"/>
</dbReference>
<evidence type="ECO:0000256" key="2">
    <source>
        <dbReference type="ARBA" id="ARBA00022723"/>
    </source>
</evidence>
<sequence length="169" mass="18783">MKKILMLLLSTTLLISCGGDGKKEEKKENSIKLNTQEKPKEEKEEGVTRIYLTGSDQMKFNKNEIVVNAGDKVILTFEHVGKLPKETMGHNFVLLKEGTNVQEFGQEALEFKENDYLPEGSDAIITHTKMLGGGEKTEITFEAPAKGNYDYICSFPGHVALMNGVLTVK</sequence>
<gene>
    <name evidence="6" type="ORF">GCM10009433_09650</name>
</gene>
<evidence type="ECO:0000256" key="1">
    <source>
        <dbReference type="ARBA" id="ARBA00022448"/>
    </source>
</evidence>
<dbReference type="InterPro" id="IPR014068">
    <property type="entry name" value="Azurin"/>
</dbReference>
<dbReference type="EMBL" id="BAAAGG010000005">
    <property type="protein sequence ID" value="GAA0755262.1"/>
    <property type="molecule type" value="Genomic_DNA"/>
</dbReference>
<reference evidence="7" key="1">
    <citation type="journal article" date="2019" name="Int. J. Syst. Evol. Microbiol.">
        <title>The Global Catalogue of Microorganisms (GCM) 10K type strain sequencing project: providing services to taxonomists for standard genome sequencing and annotation.</title>
        <authorList>
            <consortium name="The Broad Institute Genomics Platform"/>
            <consortium name="The Broad Institute Genome Sequencing Center for Infectious Disease"/>
            <person name="Wu L."/>
            <person name="Ma J."/>
        </authorList>
    </citation>
    <scope>NUCLEOTIDE SEQUENCE [LARGE SCALE GENOMIC DNA]</scope>
    <source>
        <strain evidence="7">JCM 16231</strain>
    </source>
</reference>
<keyword evidence="1" id="KW-0813">Transport</keyword>
<dbReference type="Gene3D" id="2.60.40.420">
    <property type="entry name" value="Cupredoxins - blue copper proteins"/>
    <property type="match status" value="1"/>
</dbReference>
<proteinExistence type="predicted"/>
<dbReference type="InterPro" id="IPR000923">
    <property type="entry name" value="BlueCu_1"/>
</dbReference>
<dbReference type="Proteomes" id="UP001500185">
    <property type="component" value="Unassembled WGS sequence"/>
</dbReference>
<dbReference type="RefSeq" id="WP_224453501.1">
    <property type="nucleotide sequence ID" value="NZ_BAAAGG010000005.1"/>
</dbReference>
<evidence type="ECO:0000256" key="4">
    <source>
        <dbReference type="ARBA" id="ARBA00023008"/>
    </source>
</evidence>
<dbReference type="InterPro" id="IPR050845">
    <property type="entry name" value="Cu-binding_ET"/>
</dbReference>
<organism evidence="6 7">
    <name type="scientific">Psychroflexus lacisalsi</name>
    <dbReference type="NCBI Taxonomy" id="503928"/>
    <lineage>
        <taxon>Bacteria</taxon>
        <taxon>Pseudomonadati</taxon>
        <taxon>Bacteroidota</taxon>
        <taxon>Flavobacteriia</taxon>
        <taxon>Flavobacteriales</taxon>
        <taxon>Flavobacteriaceae</taxon>
        <taxon>Psychroflexus</taxon>
    </lineage>
</organism>
<dbReference type="Pfam" id="PF00127">
    <property type="entry name" value="Copper-bind"/>
    <property type="match status" value="1"/>
</dbReference>
<keyword evidence="3" id="KW-0249">Electron transport</keyword>
<name>A0ABP3VCP1_9FLAO</name>
<dbReference type="InterPro" id="IPR008972">
    <property type="entry name" value="Cupredoxin"/>
</dbReference>
<dbReference type="CDD" id="cd13922">
    <property type="entry name" value="Azurin"/>
    <property type="match status" value="1"/>
</dbReference>
<dbReference type="PROSITE" id="PS00196">
    <property type="entry name" value="COPPER_BLUE"/>
    <property type="match status" value="1"/>
</dbReference>
<evidence type="ECO:0000259" key="5">
    <source>
        <dbReference type="Pfam" id="PF00127"/>
    </source>
</evidence>
<dbReference type="PANTHER" id="PTHR38439">
    <property type="entry name" value="AURACYANIN-B"/>
    <property type="match status" value="1"/>
</dbReference>
<comment type="caution">
    <text evidence="6">The sequence shown here is derived from an EMBL/GenBank/DDBJ whole genome shotgun (WGS) entry which is preliminary data.</text>
</comment>
<evidence type="ECO:0000256" key="3">
    <source>
        <dbReference type="ARBA" id="ARBA00022982"/>
    </source>
</evidence>
<protein>
    <recommendedName>
        <fullName evidence="5">Blue (type 1) copper domain-containing protein</fullName>
    </recommendedName>
</protein>
<dbReference type="InterPro" id="IPR028871">
    <property type="entry name" value="BlueCu_1_BS"/>
</dbReference>
<keyword evidence="4" id="KW-0186">Copper</keyword>
<evidence type="ECO:0000313" key="7">
    <source>
        <dbReference type="Proteomes" id="UP001500185"/>
    </source>
</evidence>
<dbReference type="PANTHER" id="PTHR38439:SF2">
    <property type="entry name" value="OUTER MEMBRANE PROTEIN H.8"/>
    <property type="match status" value="1"/>
</dbReference>
<keyword evidence="2" id="KW-0479">Metal-binding</keyword>